<evidence type="ECO:0000256" key="1">
    <source>
        <dbReference type="ARBA" id="ARBA00004496"/>
    </source>
</evidence>
<evidence type="ECO:0000313" key="5">
    <source>
        <dbReference type="EMBL" id="KAK5583927.1"/>
    </source>
</evidence>
<evidence type="ECO:0000256" key="4">
    <source>
        <dbReference type="SAM" id="MobiDB-lite"/>
    </source>
</evidence>
<dbReference type="CDD" id="cd14501">
    <property type="entry name" value="PFA-DSP"/>
    <property type="match status" value="1"/>
</dbReference>
<dbReference type="AlphaFoldDB" id="A0AAN7Z161"/>
<accession>A0AAN7Z161</accession>
<feature type="region of interest" description="Disordered" evidence="4">
    <location>
        <begin position="1"/>
        <end position="20"/>
    </location>
</feature>
<dbReference type="InterPro" id="IPR004861">
    <property type="entry name" value="Siw14-like"/>
</dbReference>
<dbReference type="GO" id="GO:0016791">
    <property type="term" value="F:phosphatase activity"/>
    <property type="evidence" value="ECO:0007669"/>
    <property type="project" value="TreeGrafter"/>
</dbReference>
<evidence type="ECO:0000256" key="3">
    <source>
        <dbReference type="ARBA" id="ARBA00022801"/>
    </source>
</evidence>
<feature type="compositionally biased region" description="Polar residues" evidence="4">
    <location>
        <begin position="328"/>
        <end position="339"/>
    </location>
</feature>
<proteinExistence type="predicted"/>
<keyword evidence="3" id="KW-0378">Hydrolase</keyword>
<dbReference type="Pfam" id="PF03162">
    <property type="entry name" value="Y_phosphatase2"/>
    <property type="match status" value="1"/>
</dbReference>
<comment type="caution">
    <text evidence="5">The sequence shown here is derived from an EMBL/GenBank/DDBJ whole genome shotgun (WGS) entry which is preliminary data.</text>
</comment>
<keyword evidence="6" id="KW-1185">Reference proteome</keyword>
<dbReference type="SUPFAM" id="SSF52799">
    <property type="entry name" value="(Phosphotyrosine protein) phosphatases II"/>
    <property type="match status" value="1"/>
</dbReference>
<sequence length="379" mass="42823">MSSNTNENSGFDNNNNNNKINNETEQILKSSSSSVNNNNIISSININQNVKQHQQQQQHQQIYKVPLTPSKPKTSQIQQTSIHQSTTPLLQSQSILQPIPQTITSTLQQQQQVKKEEQKLKLIQQAHINSLIQSGPPQLSPPALFGTIEPLLYRTNSLYPANFPFIKLLSLKTVVQLSPEVPIKAVSSFFQENNINLIHLGLKSWKVDSSWKPLTDELIKECLEIVLDYNYYPLMITCTSGVHQSGVLVGCLRRLQNWNLTSILVEYKAFSGQSNTRYVNEQFIELFDVDLVTFPNRLPTWFIEQQKMLEEELEEFENSNFTNNSNEGSVSNSTDKLSISTELSNQNNSENSNSNSVNSSSNSVLNNTNTSTINETKTK</sequence>
<feature type="region of interest" description="Disordered" evidence="4">
    <location>
        <begin position="314"/>
        <end position="379"/>
    </location>
</feature>
<name>A0AAN7Z161_9MYCE</name>
<feature type="compositionally biased region" description="Low complexity" evidence="4">
    <location>
        <begin position="340"/>
        <end position="372"/>
    </location>
</feature>
<evidence type="ECO:0008006" key="7">
    <source>
        <dbReference type="Google" id="ProtNLM"/>
    </source>
</evidence>
<dbReference type="GO" id="GO:0005737">
    <property type="term" value="C:cytoplasm"/>
    <property type="evidence" value="ECO:0007669"/>
    <property type="project" value="UniProtKB-SubCell"/>
</dbReference>
<reference evidence="5 6" key="1">
    <citation type="submission" date="2023-11" db="EMBL/GenBank/DDBJ databases">
        <title>Dfirmibasis_genome.</title>
        <authorList>
            <person name="Edelbroek B."/>
            <person name="Kjellin J."/>
            <person name="Jerlstrom-Hultqvist J."/>
            <person name="Soderbom F."/>
        </authorList>
    </citation>
    <scope>NUCLEOTIDE SEQUENCE [LARGE SCALE GENOMIC DNA]</scope>
    <source>
        <strain evidence="5 6">TNS-C-14</strain>
    </source>
</reference>
<dbReference type="EMBL" id="JAVFKY010000001">
    <property type="protein sequence ID" value="KAK5583927.1"/>
    <property type="molecule type" value="Genomic_DNA"/>
</dbReference>
<organism evidence="5 6">
    <name type="scientific">Dictyostelium firmibasis</name>
    <dbReference type="NCBI Taxonomy" id="79012"/>
    <lineage>
        <taxon>Eukaryota</taxon>
        <taxon>Amoebozoa</taxon>
        <taxon>Evosea</taxon>
        <taxon>Eumycetozoa</taxon>
        <taxon>Dictyostelia</taxon>
        <taxon>Dictyosteliales</taxon>
        <taxon>Dictyosteliaceae</taxon>
        <taxon>Dictyostelium</taxon>
    </lineage>
</organism>
<gene>
    <name evidence="5" type="ORF">RB653_005532</name>
</gene>
<feature type="compositionally biased region" description="Low complexity" evidence="4">
    <location>
        <begin position="318"/>
        <end position="327"/>
    </location>
</feature>
<comment type="subcellular location">
    <subcellularLocation>
        <location evidence="1">Cytoplasm</location>
    </subcellularLocation>
</comment>
<evidence type="ECO:0000256" key="2">
    <source>
        <dbReference type="ARBA" id="ARBA00022490"/>
    </source>
</evidence>
<evidence type="ECO:0000313" key="6">
    <source>
        <dbReference type="Proteomes" id="UP001344447"/>
    </source>
</evidence>
<dbReference type="PANTHER" id="PTHR31126">
    <property type="entry name" value="TYROSINE-PROTEIN PHOSPHATASE"/>
    <property type="match status" value="1"/>
</dbReference>
<dbReference type="FunFam" id="3.90.190.10:FF:000035">
    <property type="entry name" value="Tyrosine phosphatase, putative"/>
    <property type="match status" value="1"/>
</dbReference>
<dbReference type="Proteomes" id="UP001344447">
    <property type="component" value="Unassembled WGS sequence"/>
</dbReference>
<protein>
    <recommendedName>
        <fullName evidence="7">Tyrosine-protein phosphatase domain-containing protein</fullName>
    </recommendedName>
</protein>
<dbReference type="PANTHER" id="PTHR31126:SF18">
    <property type="entry name" value="PROTEIN-TYROSINE-PHOSPHATASE"/>
    <property type="match status" value="1"/>
</dbReference>
<keyword evidence="2" id="KW-0963">Cytoplasm</keyword>
<dbReference type="InterPro" id="IPR029021">
    <property type="entry name" value="Prot-tyrosine_phosphatase-like"/>
</dbReference>
<dbReference type="Gene3D" id="3.90.190.10">
    <property type="entry name" value="Protein tyrosine phosphatase superfamily"/>
    <property type="match status" value="1"/>
</dbReference>